<keyword evidence="2" id="KW-1185">Reference proteome</keyword>
<gene>
    <name evidence="1" type="ORF">H5410_005725</name>
</gene>
<name>A0A9J6A896_SOLCO</name>
<protein>
    <submittedName>
        <fullName evidence="1">Uncharacterized protein</fullName>
    </submittedName>
</protein>
<accession>A0A9J6A896</accession>
<proteinExistence type="predicted"/>
<dbReference type="Proteomes" id="UP000824120">
    <property type="component" value="Chromosome 2"/>
</dbReference>
<comment type="caution">
    <text evidence="1">The sequence shown here is derived from an EMBL/GenBank/DDBJ whole genome shotgun (WGS) entry which is preliminary data.</text>
</comment>
<evidence type="ECO:0000313" key="1">
    <source>
        <dbReference type="EMBL" id="KAG5620507.1"/>
    </source>
</evidence>
<dbReference type="EMBL" id="JACXVP010000002">
    <property type="protein sequence ID" value="KAG5620507.1"/>
    <property type="molecule type" value="Genomic_DNA"/>
</dbReference>
<evidence type="ECO:0000313" key="2">
    <source>
        <dbReference type="Proteomes" id="UP000824120"/>
    </source>
</evidence>
<reference evidence="1 2" key="1">
    <citation type="submission" date="2020-09" db="EMBL/GenBank/DDBJ databases">
        <title>De no assembly of potato wild relative species, Solanum commersonii.</title>
        <authorList>
            <person name="Cho K."/>
        </authorList>
    </citation>
    <scope>NUCLEOTIDE SEQUENCE [LARGE SCALE GENOMIC DNA]</scope>
    <source>
        <strain evidence="1">LZ3.2</strain>
        <tissue evidence="1">Leaf</tissue>
    </source>
</reference>
<sequence length="81" mass="8831">MSGMNVDILSTLAALAIKLGMETTFTPFVDANIKSSLFNLNKDTFPTLASLAITLSMETTFDKFVDANGKSFLFNLALMQM</sequence>
<dbReference type="AlphaFoldDB" id="A0A9J6A896"/>
<organism evidence="1 2">
    <name type="scientific">Solanum commersonii</name>
    <name type="common">Commerson's wild potato</name>
    <name type="synonym">Commerson's nightshade</name>
    <dbReference type="NCBI Taxonomy" id="4109"/>
    <lineage>
        <taxon>Eukaryota</taxon>
        <taxon>Viridiplantae</taxon>
        <taxon>Streptophyta</taxon>
        <taxon>Embryophyta</taxon>
        <taxon>Tracheophyta</taxon>
        <taxon>Spermatophyta</taxon>
        <taxon>Magnoliopsida</taxon>
        <taxon>eudicotyledons</taxon>
        <taxon>Gunneridae</taxon>
        <taxon>Pentapetalae</taxon>
        <taxon>asterids</taxon>
        <taxon>lamiids</taxon>
        <taxon>Solanales</taxon>
        <taxon>Solanaceae</taxon>
        <taxon>Solanoideae</taxon>
        <taxon>Solaneae</taxon>
        <taxon>Solanum</taxon>
    </lineage>
</organism>